<reference evidence="1" key="1">
    <citation type="submission" date="2022-07" db="EMBL/GenBank/DDBJ databases">
        <title>The genome of Lyophyllum shimeji provides insight into the initial evolution of ectomycorrhizal fungal genome.</title>
        <authorList>
            <person name="Kobayashi Y."/>
            <person name="Shibata T."/>
            <person name="Hirakawa H."/>
            <person name="Shigenobu S."/>
            <person name="Nishiyama T."/>
            <person name="Yamada A."/>
            <person name="Hasebe M."/>
            <person name="Kawaguchi M."/>
        </authorList>
    </citation>
    <scope>NUCLEOTIDE SEQUENCE</scope>
    <source>
        <strain evidence="1">AT787</strain>
    </source>
</reference>
<keyword evidence="2" id="KW-1185">Reference proteome</keyword>
<evidence type="ECO:0000313" key="1">
    <source>
        <dbReference type="EMBL" id="GLB34297.1"/>
    </source>
</evidence>
<dbReference type="Proteomes" id="UP001063166">
    <property type="component" value="Unassembled WGS sequence"/>
</dbReference>
<proteinExistence type="predicted"/>
<protein>
    <submittedName>
        <fullName evidence="1">Uncharacterized protein</fullName>
    </submittedName>
</protein>
<comment type="caution">
    <text evidence="1">The sequence shown here is derived from an EMBL/GenBank/DDBJ whole genome shotgun (WGS) entry which is preliminary data.</text>
</comment>
<name>A0A9P3PE85_LYOSH</name>
<gene>
    <name evidence="1" type="ORF">LshimejAT787_0111810</name>
</gene>
<dbReference type="OrthoDB" id="3057778at2759"/>
<evidence type="ECO:0000313" key="2">
    <source>
        <dbReference type="Proteomes" id="UP001063166"/>
    </source>
</evidence>
<dbReference type="AlphaFoldDB" id="A0A9P3PE85"/>
<accession>A0A9P3PE85</accession>
<sequence>MVLTNESDESKTRRLRLVALLSLYDLLPPSFDRAAFLDFNSPPPFDSTTIDNDTLVHSLVAIARRLHISDGEASLGALVGNQLEMARHTGTAGTA</sequence>
<dbReference type="EMBL" id="BRPK01000001">
    <property type="protein sequence ID" value="GLB34297.1"/>
    <property type="molecule type" value="Genomic_DNA"/>
</dbReference>
<organism evidence="1 2">
    <name type="scientific">Lyophyllum shimeji</name>
    <name type="common">Hon-shimeji</name>
    <name type="synonym">Tricholoma shimeji</name>
    <dbReference type="NCBI Taxonomy" id="47721"/>
    <lineage>
        <taxon>Eukaryota</taxon>
        <taxon>Fungi</taxon>
        <taxon>Dikarya</taxon>
        <taxon>Basidiomycota</taxon>
        <taxon>Agaricomycotina</taxon>
        <taxon>Agaricomycetes</taxon>
        <taxon>Agaricomycetidae</taxon>
        <taxon>Agaricales</taxon>
        <taxon>Tricholomatineae</taxon>
        <taxon>Lyophyllaceae</taxon>
        <taxon>Lyophyllum</taxon>
    </lineage>
</organism>